<feature type="non-terminal residue" evidence="1">
    <location>
        <position position="1"/>
    </location>
</feature>
<organism evidence="1">
    <name type="scientific">gut metagenome</name>
    <dbReference type="NCBI Taxonomy" id="749906"/>
    <lineage>
        <taxon>unclassified sequences</taxon>
        <taxon>metagenomes</taxon>
        <taxon>organismal metagenomes</taxon>
    </lineage>
</organism>
<dbReference type="AlphaFoldDB" id="J9F979"/>
<comment type="caution">
    <text evidence="1">The sequence shown here is derived from an EMBL/GenBank/DDBJ whole genome shotgun (WGS) entry which is preliminary data.</text>
</comment>
<evidence type="ECO:0000313" key="1">
    <source>
        <dbReference type="EMBL" id="EJW90993.1"/>
    </source>
</evidence>
<gene>
    <name evidence="1" type="ORF">EVA_20901</name>
</gene>
<protein>
    <submittedName>
        <fullName evidence="1">Uncharacterized protein</fullName>
    </submittedName>
</protein>
<sequence>LPTGRNYLSTVLLGSKGTEQDGWSVIT</sequence>
<proteinExistence type="predicted"/>
<accession>J9F979</accession>
<dbReference type="EMBL" id="AMCI01008473">
    <property type="protein sequence ID" value="EJW90993.1"/>
    <property type="molecule type" value="Genomic_DNA"/>
</dbReference>
<name>J9F979_9ZZZZ</name>
<reference evidence="1" key="1">
    <citation type="journal article" date="2012" name="PLoS ONE">
        <title>Gene sets for utilization of primary and secondary nutrition supplies in the distal gut of endangered iberian lynx.</title>
        <authorList>
            <person name="Alcaide M."/>
            <person name="Messina E."/>
            <person name="Richter M."/>
            <person name="Bargiela R."/>
            <person name="Peplies J."/>
            <person name="Huws S.A."/>
            <person name="Newbold C.J."/>
            <person name="Golyshin P.N."/>
            <person name="Simon M.A."/>
            <person name="Lopez G."/>
            <person name="Yakimov M.M."/>
            <person name="Ferrer M."/>
        </authorList>
    </citation>
    <scope>NUCLEOTIDE SEQUENCE</scope>
</reference>